<feature type="compositionally biased region" description="Basic and acidic residues" evidence="1">
    <location>
        <begin position="228"/>
        <end position="244"/>
    </location>
</feature>
<feature type="compositionally biased region" description="Low complexity" evidence="1">
    <location>
        <begin position="62"/>
        <end position="79"/>
    </location>
</feature>
<feature type="region of interest" description="Disordered" evidence="1">
    <location>
        <begin position="162"/>
        <end position="264"/>
    </location>
</feature>
<reference evidence="3" key="1">
    <citation type="journal article" date="2019" name="Int. J. Syst. Evol. Microbiol.">
        <title>The Global Catalogue of Microorganisms (GCM) 10K type strain sequencing project: providing services to taxonomists for standard genome sequencing and annotation.</title>
        <authorList>
            <consortium name="The Broad Institute Genomics Platform"/>
            <consortium name="The Broad Institute Genome Sequencing Center for Infectious Disease"/>
            <person name="Wu L."/>
            <person name="Ma J."/>
        </authorList>
    </citation>
    <scope>NUCLEOTIDE SEQUENCE [LARGE SCALE GENOMIC DNA]</scope>
    <source>
        <strain evidence="3">JCM 17442</strain>
    </source>
</reference>
<dbReference type="RefSeq" id="WP_344795268.1">
    <property type="nucleotide sequence ID" value="NZ_BAABAU010000001.1"/>
</dbReference>
<feature type="region of interest" description="Disordered" evidence="1">
    <location>
        <begin position="1"/>
        <end position="98"/>
    </location>
</feature>
<accession>A0ABP8E250</accession>
<gene>
    <name evidence="2" type="ORF">GCM10022256_18430</name>
</gene>
<evidence type="ECO:0008006" key="4">
    <source>
        <dbReference type="Google" id="ProtNLM"/>
    </source>
</evidence>
<protein>
    <recommendedName>
        <fullName evidence="4">Antitoxin protein of toxin-antitoxin system</fullName>
    </recommendedName>
</protein>
<evidence type="ECO:0000313" key="2">
    <source>
        <dbReference type="EMBL" id="GAA4266231.1"/>
    </source>
</evidence>
<organism evidence="2 3">
    <name type="scientific">Frondihabitans peucedani</name>
    <dbReference type="NCBI Taxonomy" id="598626"/>
    <lineage>
        <taxon>Bacteria</taxon>
        <taxon>Bacillati</taxon>
        <taxon>Actinomycetota</taxon>
        <taxon>Actinomycetes</taxon>
        <taxon>Micrococcales</taxon>
        <taxon>Microbacteriaceae</taxon>
        <taxon>Frondihabitans</taxon>
    </lineage>
</organism>
<dbReference type="EMBL" id="BAABAU010000001">
    <property type="protein sequence ID" value="GAA4266231.1"/>
    <property type="molecule type" value="Genomic_DNA"/>
</dbReference>
<sequence length="264" mass="26322">MTDTEFGGSGKTDTAKQEASNVAGDAKGAARDVTSTAKEKASDVVGEAKSQTRDLYDQTTSQLRDQAGAQQQRAAQGLRSISDELSSMADRSDGGGVASELVRNASGRAGSVADWLEGRDPGSLLSDVKSFAARKPGTFIAIAAGAGILAGRLTKALTADAKNHASGAATGSTPGGAATGSTPGGAAAASGPVTGAYAPSTDFSDPAPATSGLADAEPPIRTQAAFADADRESPDTGDERHPLFDDVLGGTAVPGLRTGDEERA</sequence>
<comment type="caution">
    <text evidence="2">The sequence shown here is derived from an EMBL/GenBank/DDBJ whole genome shotgun (WGS) entry which is preliminary data.</text>
</comment>
<feature type="compositionally biased region" description="Low complexity" evidence="1">
    <location>
        <begin position="179"/>
        <end position="196"/>
    </location>
</feature>
<dbReference type="Proteomes" id="UP001501594">
    <property type="component" value="Unassembled WGS sequence"/>
</dbReference>
<evidence type="ECO:0000256" key="1">
    <source>
        <dbReference type="SAM" id="MobiDB-lite"/>
    </source>
</evidence>
<proteinExistence type="predicted"/>
<name>A0ABP8E250_9MICO</name>
<evidence type="ECO:0000313" key="3">
    <source>
        <dbReference type="Proteomes" id="UP001501594"/>
    </source>
</evidence>
<keyword evidence="3" id="KW-1185">Reference proteome</keyword>